<keyword evidence="2" id="KW-0597">Phosphoprotein</keyword>
<dbReference type="Proteomes" id="UP000183760">
    <property type="component" value="Unassembled WGS sequence"/>
</dbReference>
<evidence type="ECO:0000256" key="2">
    <source>
        <dbReference type="ARBA" id="ARBA00022553"/>
    </source>
</evidence>
<dbReference type="InterPro" id="IPR014031">
    <property type="entry name" value="Ketoacyl_synth_C"/>
</dbReference>
<reference evidence="5 8" key="2">
    <citation type="submission" date="2019-07" db="EMBL/GenBank/DDBJ databases">
        <title>Whole genome shotgun sequence of Myxococcus fulvus NBRC 100333.</title>
        <authorList>
            <person name="Hosoyama A."/>
            <person name="Uohara A."/>
            <person name="Ohji S."/>
            <person name="Ichikawa N."/>
        </authorList>
    </citation>
    <scope>NUCLEOTIDE SEQUENCE [LARGE SCALE GENOMIC DNA]</scope>
    <source>
        <strain evidence="5 8">NBRC 100333</strain>
    </source>
</reference>
<dbReference type="Pfam" id="PF00698">
    <property type="entry name" value="Acyl_transf_1"/>
    <property type="match status" value="1"/>
</dbReference>
<dbReference type="EMBL" id="FOIB01000011">
    <property type="protein sequence ID" value="SEU36685.1"/>
    <property type="molecule type" value="Genomic_DNA"/>
</dbReference>
<keyword evidence="7" id="KW-1185">Reference proteome</keyword>
<dbReference type="SUPFAM" id="SSF53901">
    <property type="entry name" value="Thiolase-like"/>
    <property type="match status" value="2"/>
</dbReference>
<feature type="domain" description="Ketosynthase family 3 (KS3)" evidence="4">
    <location>
        <begin position="29"/>
        <end position="489"/>
    </location>
</feature>
<dbReference type="SUPFAM" id="SSF52151">
    <property type="entry name" value="FabD/lysophospholipase-like"/>
    <property type="match status" value="1"/>
</dbReference>
<dbReference type="Gene3D" id="3.40.366.10">
    <property type="entry name" value="Malonyl-Coenzyme A Acyl Carrier Protein, domain 2"/>
    <property type="match status" value="1"/>
</dbReference>
<dbReference type="SMART" id="SM00825">
    <property type="entry name" value="PKS_KS"/>
    <property type="match status" value="2"/>
</dbReference>
<dbReference type="PROSITE" id="PS52004">
    <property type="entry name" value="KS3_2"/>
    <property type="match status" value="2"/>
</dbReference>
<dbReference type="PANTHER" id="PTHR43775">
    <property type="entry name" value="FATTY ACID SYNTHASE"/>
    <property type="match status" value="1"/>
</dbReference>
<sequence length="1411" mass="152545">MRLRQGIGPALAERIHWGRQRVFMEERLFRPIAIVGIGAVFPKASNPQAFWERVLTGPTAIRELTGRELRLDGYYAADRTAADRTYCRHAAPLDELTLDYRKYRIPPKVAQDMHRTQLAFLEATAQALEDARGVLDTVAPERVGFTLGSLGGGLRPDTRVRTRLLDMRECLSRALAEAALPASLVSGLLEATSQQVERELAGITEDEAIASFSSVWVGRAAKLFNLRGPHATVDAGYASALAAIQTACDQLNAGDCDVALAAGCSQLLTPHDLIAFSKLGGLSDSTLAPFDRRANGTLLGEGVGVFALRRLDDALARGEKVYAVLRGLGAASDGKGKSLMAPNSRGQVLAMRRAYAQAGYAPQDVQYVECHATGTNLGDLTEFQSLQEVFDAKAPRGAIRLGGVKELTGHLQAASGAAGLMKTALALHHKVLPPQHSFREAAEGIDLARSAFHISNQGRPWPEVQDGPRRASVSAFSFGGINYHLTLEEFSPAYHQALARTLRAPQVAEPIAIVGLGGVFPQAENTAAFWENLLQKRCSIGEIPNERAPIDRYLDPTRQSKVRPYTNLAGYIVDGAWPQARIRVPPKMSSQIDRGHSWTMKAALQALEDAGATREKVDPSRVGVVMGYLPPLEREFQTQARVYYAEFDARLAEQLERHGVDAATASKLRASAEALYKSELPPITEDTLLGYLGSLAVGRVAHHLDFQGPMLMVESACASSLAALDIAMNQLRTRQCDLVLVGGMYASLGVDALSQCCSFGGLSQKGSFPFDARADGYITSEGAALIAVKRLSDAEVAGDRIYAVVRSVAGATDPKNASIWAPSSEGQVQAVRRAVEKAGIRATDVQYVEGHGTGTPVGDPIEVQTYQAVYGRAPSEGKLLLGSVKSNVGHLNSGAGAVALTKVALALHHQQVPPNIGFETPNPRIPWSQVSFEVPTEVQPWVMDGPGLRRAGVTSFGLGGTSFHAVLEEYPRKPAKDAVTVTSAEPTRPPFLALSGTSREHLCQQVERLLQALEREPGMDPRGGPRADAALPCRLAMTLPRGQGARKALERARTLLAGTGSPSLPEQGLFFYDVRDARQLHSGKVAAVFPGQGPQYANMLCELAVEYPLVARTLAEADAAFSAMTGQPLSSTFWVPPGTEEHYRQDDDTVHAAVFVANVALYRLIRAQGIRVDVLLGQSAGEYAALVASGVLSFEEALRAVYRRTRAVTGLRVESPGRMLSVSGDFDRLRRVLPEAGGYVTVAAENAPGQGIVAGEVEAVEFIARWCRANGFEVRVLPVSHAYHSRIIAGAVPLLRAELEQLTWKAPELPVLSSVHGRYYAPELDARFMARHLALQYVLPVHFGQHVRQLHDEGTRLFIEAGPKWSLTAFIQSTLKGLPYLAQASNHPKLGEVEQFHRLLAFSYAHHLLRE</sequence>
<protein>
    <submittedName>
        <fullName evidence="6">Acyl transferase domain-containing protein</fullName>
    </submittedName>
</protein>
<evidence type="ECO:0000313" key="6">
    <source>
        <dbReference type="EMBL" id="SEU36685.1"/>
    </source>
</evidence>
<reference evidence="6 7" key="1">
    <citation type="submission" date="2016-10" db="EMBL/GenBank/DDBJ databases">
        <authorList>
            <person name="Varghese N."/>
            <person name="Submissions S."/>
        </authorList>
    </citation>
    <scope>NUCLEOTIDE SEQUENCE [LARGE SCALE GENOMIC DNA]</scope>
    <source>
        <strain evidence="6 7">DSM 16525</strain>
    </source>
</reference>
<dbReference type="CDD" id="cd00833">
    <property type="entry name" value="PKS"/>
    <property type="match status" value="2"/>
</dbReference>
<dbReference type="InterPro" id="IPR014030">
    <property type="entry name" value="Ketoacyl_synth_N"/>
</dbReference>
<dbReference type="InterPro" id="IPR050091">
    <property type="entry name" value="PKS_NRPS_Biosynth_Enz"/>
</dbReference>
<dbReference type="GO" id="GO:0004312">
    <property type="term" value="F:fatty acid synthase activity"/>
    <property type="evidence" value="ECO:0007669"/>
    <property type="project" value="TreeGrafter"/>
</dbReference>
<dbReference type="InterPro" id="IPR020841">
    <property type="entry name" value="PKS_Beta-ketoAc_synthase_dom"/>
</dbReference>
<evidence type="ECO:0000313" key="5">
    <source>
        <dbReference type="EMBL" id="GEN12063.1"/>
    </source>
</evidence>
<dbReference type="GO" id="GO:0004315">
    <property type="term" value="F:3-oxoacyl-[acyl-carrier-protein] synthase activity"/>
    <property type="evidence" value="ECO:0007669"/>
    <property type="project" value="InterPro"/>
</dbReference>
<dbReference type="GO" id="GO:0006633">
    <property type="term" value="P:fatty acid biosynthetic process"/>
    <property type="evidence" value="ECO:0007669"/>
    <property type="project" value="InterPro"/>
</dbReference>
<dbReference type="InterPro" id="IPR014043">
    <property type="entry name" value="Acyl_transferase_dom"/>
</dbReference>
<evidence type="ECO:0000256" key="1">
    <source>
        <dbReference type="ARBA" id="ARBA00022450"/>
    </source>
</evidence>
<gene>
    <name evidence="5" type="ORF">MFU01_71000</name>
    <name evidence="6" type="ORF">SAMN05443572_111271</name>
</gene>
<dbReference type="Pfam" id="PF02801">
    <property type="entry name" value="Ketoacyl-synt_C"/>
    <property type="match status" value="2"/>
</dbReference>
<organism evidence="5 8">
    <name type="scientific">Myxococcus fulvus</name>
    <dbReference type="NCBI Taxonomy" id="33"/>
    <lineage>
        <taxon>Bacteria</taxon>
        <taxon>Pseudomonadati</taxon>
        <taxon>Myxococcota</taxon>
        <taxon>Myxococcia</taxon>
        <taxon>Myxococcales</taxon>
        <taxon>Cystobacterineae</taxon>
        <taxon>Myxococcaceae</taxon>
        <taxon>Myxococcus</taxon>
    </lineage>
</organism>
<dbReference type="EMBL" id="BJXR01000053">
    <property type="protein sequence ID" value="GEN12063.1"/>
    <property type="molecule type" value="Genomic_DNA"/>
</dbReference>
<dbReference type="InterPro" id="IPR032821">
    <property type="entry name" value="PKS_assoc"/>
</dbReference>
<keyword evidence="1" id="KW-0596">Phosphopantetheine</keyword>
<dbReference type="InterPro" id="IPR018201">
    <property type="entry name" value="Ketoacyl_synth_AS"/>
</dbReference>
<evidence type="ECO:0000256" key="3">
    <source>
        <dbReference type="ARBA" id="ARBA00022679"/>
    </source>
</evidence>
<dbReference type="SUPFAM" id="SSF55048">
    <property type="entry name" value="Probable ACP-binding domain of malonyl-CoA ACP transacylase"/>
    <property type="match status" value="1"/>
</dbReference>
<dbReference type="SMART" id="SM00827">
    <property type="entry name" value="PKS_AT"/>
    <property type="match status" value="1"/>
</dbReference>
<dbReference type="Pfam" id="PF00109">
    <property type="entry name" value="ketoacyl-synt"/>
    <property type="match status" value="2"/>
</dbReference>
<dbReference type="Proteomes" id="UP000321514">
    <property type="component" value="Unassembled WGS sequence"/>
</dbReference>
<dbReference type="Pfam" id="PF16197">
    <property type="entry name" value="KAsynt_C_assoc"/>
    <property type="match status" value="1"/>
</dbReference>
<evidence type="ECO:0000313" key="8">
    <source>
        <dbReference type="Proteomes" id="UP000321514"/>
    </source>
</evidence>
<dbReference type="InterPro" id="IPR016036">
    <property type="entry name" value="Malonyl_transacylase_ACP-bd"/>
</dbReference>
<dbReference type="GO" id="GO:0071770">
    <property type="term" value="P:DIM/DIP cell wall layer assembly"/>
    <property type="evidence" value="ECO:0007669"/>
    <property type="project" value="TreeGrafter"/>
</dbReference>
<dbReference type="PANTHER" id="PTHR43775:SF37">
    <property type="entry name" value="SI:DKEY-61P9.11"/>
    <property type="match status" value="1"/>
</dbReference>
<proteinExistence type="predicted"/>
<dbReference type="GO" id="GO:0005886">
    <property type="term" value="C:plasma membrane"/>
    <property type="evidence" value="ECO:0007669"/>
    <property type="project" value="TreeGrafter"/>
</dbReference>
<feature type="domain" description="Ketosynthase family 3 (KS3)" evidence="4">
    <location>
        <begin position="508"/>
        <end position="969"/>
    </location>
</feature>
<dbReference type="GO" id="GO:0005737">
    <property type="term" value="C:cytoplasm"/>
    <property type="evidence" value="ECO:0007669"/>
    <property type="project" value="TreeGrafter"/>
</dbReference>
<evidence type="ECO:0000313" key="7">
    <source>
        <dbReference type="Proteomes" id="UP000183760"/>
    </source>
</evidence>
<dbReference type="Gene3D" id="3.40.47.10">
    <property type="match status" value="2"/>
</dbReference>
<dbReference type="InterPro" id="IPR016035">
    <property type="entry name" value="Acyl_Trfase/lysoPLipase"/>
</dbReference>
<evidence type="ECO:0000259" key="4">
    <source>
        <dbReference type="PROSITE" id="PS52004"/>
    </source>
</evidence>
<comment type="caution">
    <text evidence="5">The sequence shown here is derived from an EMBL/GenBank/DDBJ whole genome shotgun (WGS) entry which is preliminary data.</text>
</comment>
<name>A0A511TEI5_MYXFU</name>
<dbReference type="InterPro" id="IPR016039">
    <property type="entry name" value="Thiolase-like"/>
</dbReference>
<keyword evidence="3 6" id="KW-0808">Transferase</keyword>
<dbReference type="InterPro" id="IPR001227">
    <property type="entry name" value="Ac_transferase_dom_sf"/>
</dbReference>
<dbReference type="PROSITE" id="PS00606">
    <property type="entry name" value="KS3_1"/>
    <property type="match status" value="1"/>
</dbReference>
<accession>A0A511TEI5</accession>